<feature type="region of interest" description="Disordered" evidence="1">
    <location>
        <begin position="1"/>
        <end position="91"/>
    </location>
</feature>
<dbReference type="EMBL" id="JAVRRJ010000007">
    <property type="protein sequence ID" value="KAK5083035.1"/>
    <property type="molecule type" value="Genomic_DNA"/>
</dbReference>
<evidence type="ECO:0000313" key="3">
    <source>
        <dbReference type="Proteomes" id="UP001309876"/>
    </source>
</evidence>
<reference evidence="2 3" key="1">
    <citation type="submission" date="2023-08" db="EMBL/GenBank/DDBJ databases">
        <title>Black Yeasts Isolated from many extreme environments.</title>
        <authorList>
            <person name="Coleine C."/>
            <person name="Stajich J.E."/>
            <person name="Selbmann L."/>
        </authorList>
    </citation>
    <scope>NUCLEOTIDE SEQUENCE [LARGE SCALE GENOMIC DNA]</scope>
    <source>
        <strain evidence="2 3">CCFEE 5910</strain>
    </source>
</reference>
<gene>
    <name evidence="2" type="ORF">LTR05_006917</name>
</gene>
<comment type="caution">
    <text evidence="2">The sequence shown here is derived from an EMBL/GenBank/DDBJ whole genome shotgun (WGS) entry which is preliminary data.</text>
</comment>
<dbReference type="Proteomes" id="UP001309876">
    <property type="component" value="Unassembled WGS sequence"/>
</dbReference>
<evidence type="ECO:0000313" key="2">
    <source>
        <dbReference type="EMBL" id="KAK5083035.1"/>
    </source>
</evidence>
<dbReference type="PANTHER" id="PTHR39609">
    <property type="entry name" value="RFEG-RELATED"/>
    <property type="match status" value="1"/>
</dbReference>
<feature type="compositionally biased region" description="Basic and acidic residues" evidence="1">
    <location>
        <begin position="16"/>
        <end position="55"/>
    </location>
</feature>
<feature type="region of interest" description="Disordered" evidence="1">
    <location>
        <begin position="347"/>
        <end position="380"/>
    </location>
</feature>
<feature type="region of interest" description="Disordered" evidence="1">
    <location>
        <begin position="115"/>
        <end position="136"/>
    </location>
</feature>
<evidence type="ECO:0000256" key="1">
    <source>
        <dbReference type="SAM" id="MobiDB-lite"/>
    </source>
</evidence>
<dbReference type="AlphaFoldDB" id="A0AAN7YED2"/>
<protein>
    <submittedName>
        <fullName evidence="2">Uncharacterized protein</fullName>
    </submittedName>
</protein>
<dbReference type="PANTHER" id="PTHR39609:SF1">
    <property type="entry name" value="RFEG"/>
    <property type="match status" value="1"/>
</dbReference>
<sequence>MPSHSHPRGYPLDEPDYGRDREPARGTRRERDGRDVREREREVAREPRRPMDPETARLPARVIETDIMGGDRQRVANTGIVRPPPQQESRTGRNIMNLRDRDDEMIYDTRPSQYPTLRDQADREPARRTPYDGEFDDIPAAVRPVIDPSGGRSRVDSRPKYNEYFLPGDGIDREVIQSELCRYLGQDATMKPGEHHDGRKGYIIRAYRALTTEMIRSLKEDSVKYARERETAIRRNRQPAPFQQFRDQDRYGADDEMMVDAPEESYSRTRYEEPRMRAPPVTSGYMAEAGYPAYYPVSTTQPPPPGVDPRMDPRYIPGNTTPPTGRAPGYSTQGYAPITTRTSIPAIPAGGAAYADPRTGVVRDPGYGAYQSETRGNRHR</sequence>
<accession>A0AAN7YED2</accession>
<keyword evidence="3" id="KW-1185">Reference proteome</keyword>
<organism evidence="2 3">
    <name type="scientific">Lithohypha guttulata</name>
    <dbReference type="NCBI Taxonomy" id="1690604"/>
    <lineage>
        <taxon>Eukaryota</taxon>
        <taxon>Fungi</taxon>
        <taxon>Dikarya</taxon>
        <taxon>Ascomycota</taxon>
        <taxon>Pezizomycotina</taxon>
        <taxon>Eurotiomycetes</taxon>
        <taxon>Chaetothyriomycetidae</taxon>
        <taxon>Chaetothyriales</taxon>
        <taxon>Trichomeriaceae</taxon>
        <taxon>Lithohypha</taxon>
    </lineage>
</organism>
<feature type="compositionally biased region" description="Basic and acidic residues" evidence="1">
    <location>
        <begin position="119"/>
        <end position="131"/>
    </location>
</feature>
<proteinExistence type="predicted"/>
<name>A0AAN7YED2_9EURO</name>